<accession>A0A1V3NKT7</accession>
<evidence type="ECO:0000259" key="2">
    <source>
        <dbReference type="SMART" id="SM00834"/>
    </source>
</evidence>
<protein>
    <submittedName>
        <fullName evidence="3">FmdB family transcriptional regulator</fullName>
    </submittedName>
</protein>
<dbReference type="Pfam" id="PF09723">
    <property type="entry name" value="Zn_ribbon_8"/>
    <property type="match status" value="1"/>
</dbReference>
<dbReference type="AlphaFoldDB" id="A0A1V3NKT7"/>
<comment type="caution">
    <text evidence="3">The sequence shown here is derived from an EMBL/GenBank/DDBJ whole genome shotgun (WGS) entry which is preliminary data.</text>
</comment>
<dbReference type="PANTHER" id="PTHR34404">
    <property type="entry name" value="REGULATORY PROTEIN, FMDB FAMILY"/>
    <property type="match status" value="1"/>
</dbReference>
<dbReference type="PANTHER" id="PTHR34404:SF2">
    <property type="entry name" value="CONSERVED SERINE RICH PROTEIN"/>
    <property type="match status" value="1"/>
</dbReference>
<dbReference type="NCBIfam" id="TIGR02605">
    <property type="entry name" value="CxxC_CxxC_SSSS"/>
    <property type="match status" value="1"/>
</dbReference>
<dbReference type="STRING" id="108003.B1C78_06470"/>
<sequence length="105" mass="10890">MPIYEYECGECSHRLEVIQKISDAPLRDCPECGAAALSKLVSAAGFRLGGGGWYETDFKNGNKRNLKDGGDGKSGGESAKPKDGVKSGESAKPAKTDSPKAVAAG</sequence>
<dbReference type="EMBL" id="MVBK01000036">
    <property type="protein sequence ID" value="OOG25604.1"/>
    <property type="molecule type" value="Genomic_DNA"/>
</dbReference>
<keyword evidence="4" id="KW-1185">Reference proteome</keyword>
<evidence type="ECO:0000256" key="1">
    <source>
        <dbReference type="SAM" id="MobiDB-lite"/>
    </source>
</evidence>
<evidence type="ECO:0000313" key="3">
    <source>
        <dbReference type="EMBL" id="OOG25604.1"/>
    </source>
</evidence>
<dbReference type="SMART" id="SM00834">
    <property type="entry name" value="CxxC_CXXC_SSSS"/>
    <property type="match status" value="1"/>
</dbReference>
<name>A0A1V3NKT7_9GAMM</name>
<proteinExistence type="predicted"/>
<gene>
    <name evidence="3" type="ORF">B1C78_06470</name>
</gene>
<dbReference type="Proteomes" id="UP000189462">
    <property type="component" value="Unassembled WGS sequence"/>
</dbReference>
<dbReference type="RefSeq" id="WP_077278329.1">
    <property type="nucleotide sequence ID" value="NZ_MVBK01000036.1"/>
</dbReference>
<feature type="compositionally biased region" description="Basic and acidic residues" evidence="1">
    <location>
        <begin position="59"/>
        <end position="71"/>
    </location>
</feature>
<dbReference type="OrthoDB" id="9813321at2"/>
<organism evidence="3 4">
    <name type="scientific">Thioalkalivibrio denitrificans</name>
    <dbReference type="NCBI Taxonomy" id="108003"/>
    <lineage>
        <taxon>Bacteria</taxon>
        <taxon>Pseudomonadati</taxon>
        <taxon>Pseudomonadota</taxon>
        <taxon>Gammaproteobacteria</taxon>
        <taxon>Chromatiales</taxon>
        <taxon>Ectothiorhodospiraceae</taxon>
        <taxon>Thioalkalivibrio</taxon>
    </lineage>
</organism>
<evidence type="ECO:0000313" key="4">
    <source>
        <dbReference type="Proteomes" id="UP000189462"/>
    </source>
</evidence>
<dbReference type="InterPro" id="IPR013429">
    <property type="entry name" value="Regulatory_FmdB_Zinc_ribbon"/>
</dbReference>
<feature type="region of interest" description="Disordered" evidence="1">
    <location>
        <begin position="59"/>
        <end position="105"/>
    </location>
</feature>
<feature type="domain" description="Putative regulatory protein FmdB zinc ribbon" evidence="2">
    <location>
        <begin position="1"/>
        <end position="42"/>
    </location>
</feature>
<reference evidence="3 4" key="1">
    <citation type="submission" date="2017-02" db="EMBL/GenBank/DDBJ databases">
        <title>Genomic diversity within the haloalkaliphilic genus Thioalkalivibrio.</title>
        <authorList>
            <person name="Ahn A.-C."/>
            <person name="Meier-Kolthoff J."/>
            <person name="Overmars L."/>
            <person name="Richter M."/>
            <person name="Woyke T."/>
            <person name="Sorokin D.Y."/>
            <person name="Muyzer G."/>
        </authorList>
    </citation>
    <scope>NUCLEOTIDE SEQUENCE [LARGE SCALE GENOMIC DNA]</scope>
    <source>
        <strain evidence="3 4">ALJD</strain>
    </source>
</reference>